<protein>
    <submittedName>
        <fullName evidence="1">Uncharacterized protein</fullName>
    </submittedName>
</protein>
<evidence type="ECO:0000313" key="1">
    <source>
        <dbReference type="EMBL" id="GFH23131.1"/>
    </source>
</evidence>
<proteinExistence type="predicted"/>
<reference evidence="1 2" key="1">
    <citation type="submission" date="2020-02" db="EMBL/GenBank/DDBJ databases">
        <title>Draft genome sequence of Haematococcus lacustris strain NIES-144.</title>
        <authorList>
            <person name="Morimoto D."/>
            <person name="Nakagawa S."/>
            <person name="Yoshida T."/>
            <person name="Sawayama S."/>
        </authorList>
    </citation>
    <scope>NUCLEOTIDE SEQUENCE [LARGE SCALE GENOMIC DNA]</scope>
    <source>
        <strain evidence="1 2">NIES-144</strain>
    </source>
</reference>
<evidence type="ECO:0000313" key="2">
    <source>
        <dbReference type="Proteomes" id="UP000485058"/>
    </source>
</evidence>
<name>A0A699ZLM1_HAELA</name>
<sequence>MARGFMSRGFVNGVWSRQKAGAPQACGPGELLLWVRKEGVWGEGKEKRVRERGDTRGQG</sequence>
<accession>A0A699ZLM1</accession>
<dbReference type="Proteomes" id="UP000485058">
    <property type="component" value="Unassembled WGS sequence"/>
</dbReference>
<dbReference type="AlphaFoldDB" id="A0A699ZLM1"/>
<comment type="caution">
    <text evidence="1">The sequence shown here is derived from an EMBL/GenBank/DDBJ whole genome shotgun (WGS) entry which is preliminary data.</text>
</comment>
<dbReference type="EMBL" id="BLLF01002199">
    <property type="protein sequence ID" value="GFH23131.1"/>
    <property type="molecule type" value="Genomic_DNA"/>
</dbReference>
<gene>
    <name evidence="1" type="ORF">HaLaN_20694</name>
</gene>
<keyword evidence="2" id="KW-1185">Reference proteome</keyword>
<organism evidence="1 2">
    <name type="scientific">Haematococcus lacustris</name>
    <name type="common">Green alga</name>
    <name type="synonym">Haematococcus pluvialis</name>
    <dbReference type="NCBI Taxonomy" id="44745"/>
    <lineage>
        <taxon>Eukaryota</taxon>
        <taxon>Viridiplantae</taxon>
        <taxon>Chlorophyta</taxon>
        <taxon>core chlorophytes</taxon>
        <taxon>Chlorophyceae</taxon>
        <taxon>CS clade</taxon>
        <taxon>Chlamydomonadales</taxon>
        <taxon>Haematococcaceae</taxon>
        <taxon>Haematococcus</taxon>
    </lineage>
</organism>